<sequence>MIPLGENRTSFCEKVIWITGASSGIGAALAVQLSAMGALLILTSRNESELAKVKGRCSGQVVILPAELTGGSIAALAAAALAIHGKIDMLVNNAGIGQRATAEETSEHVLRQIMELDFFAPVLLTQALLPYFRRHGGHVVVTGSMAGLMGVPRRTAYAAAKHAVMGYFESLQVEHGIAGFYITIVSPGRIRTQFSLNALRGAGEPHGQMDKAQEKGIPAAVCARKIIRAIERKQRHVVIARAEKWLWWLRKWAPALYYHASRKLGR</sequence>
<organism evidence="6 7">
    <name type="scientific">Chitinophaga pollutisoli</name>
    <dbReference type="NCBI Taxonomy" id="3133966"/>
    <lineage>
        <taxon>Bacteria</taxon>
        <taxon>Pseudomonadati</taxon>
        <taxon>Bacteroidota</taxon>
        <taxon>Chitinophagia</taxon>
        <taxon>Chitinophagales</taxon>
        <taxon>Chitinophagaceae</taxon>
        <taxon>Chitinophaga</taxon>
    </lineage>
</organism>
<dbReference type="PRINTS" id="PR00081">
    <property type="entry name" value="GDHRDH"/>
</dbReference>
<feature type="domain" description="Ketoreductase" evidence="5">
    <location>
        <begin position="14"/>
        <end position="193"/>
    </location>
</feature>
<keyword evidence="7" id="KW-1185">Reference proteome</keyword>
<feature type="transmembrane region" description="Helical" evidence="4">
    <location>
        <begin position="62"/>
        <end position="83"/>
    </location>
</feature>
<keyword evidence="4" id="KW-0812">Transmembrane</keyword>
<keyword evidence="2" id="KW-0560">Oxidoreductase</keyword>
<evidence type="ECO:0000256" key="3">
    <source>
        <dbReference type="RuleBase" id="RU000363"/>
    </source>
</evidence>
<proteinExistence type="inferred from homology"/>
<dbReference type="SMART" id="SM00822">
    <property type="entry name" value="PKS_KR"/>
    <property type="match status" value="1"/>
</dbReference>
<evidence type="ECO:0000313" key="7">
    <source>
        <dbReference type="Proteomes" id="UP001485459"/>
    </source>
</evidence>
<dbReference type="Pfam" id="PF00106">
    <property type="entry name" value="adh_short"/>
    <property type="match status" value="1"/>
</dbReference>
<dbReference type="InterPro" id="IPR057326">
    <property type="entry name" value="KR_dom"/>
</dbReference>
<dbReference type="PROSITE" id="PS00061">
    <property type="entry name" value="ADH_SHORT"/>
    <property type="match status" value="1"/>
</dbReference>
<feature type="transmembrane region" description="Helical" evidence="4">
    <location>
        <begin position="15"/>
        <end position="42"/>
    </location>
</feature>
<dbReference type="PRINTS" id="PR00080">
    <property type="entry name" value="SDRFAMILY"/>
</dbReference>
<evidence type="ECO:0000256" key="4">
    <source>
        <dbReference type="SAM" id="Phobius"/>
    </source>
</evidence>
<dbReference type="RefSeq" id="WP_341833862.1">
    <property type="nucleotide sequence ID" value="NZ_CP149822.1"/>
</dbReference>
<reference evidence="7" key="1">
    <citation type="submission" date="2024-03" db="EMBL/GenBank/DDBJ databases">
        <title>Chitinophaga horti sp. nov., isolated from garden soil.</title>
        <authorList>
            <person name="Lee D.S."/>
            <person name="Han D.M."/>
            <person name="Baek J.H."/>
            <person name="Choi D.G."/>
            <person name="Jeon J.H."/>
            <person name="Jeon C.O."/>
        </authorList>
    </citation>
    <scope>NUCLEOTIDE SEQUENCE [LARGE SCALE GENOMIC DNA]</scope>
    <source>
        <strain evidence="7">GPA1</strain>
    </source>
</reference>
<protein>
    <submittedName>
        <fullName evidence="6">SDR family oxidoreductase</fullName>
    </submittedName>
</protein>
<keyword evidence="4" id="KW-0472">Membrane</keyword>
<evidence type="ECO:0000256" key="2">
    <source>
        <dbReference type="ARBA" id="ARBA00023002"/>
    </source>
</evidence>
<dbReference type="PANTHER" id="PTHR44196:SF1">
    <property type="entry name" value="DEHYDROGENASE_REDUCTASE SDR FAMILY MEMBER 7B"/>
    <property type="match status" value="1"/>
</dbReference>
<comment type="similarity">
    <text evidence="1 3">Belongs to the short-chain dehydrogenases/reductases (SDR) family.</text>
</comment>
<keyword evidence="4" id="KW-1133">Transmembrane helix</keyword>
<dbReference type="NCBIfam" id="NF004825">
    <property type="entry name" value="PRK06181.1"/>
    <property type="match status" value="1"/>
</dbReference>
<name>A0ABZ2YHB5_9BACT</name>
<dbReference type="InterPro" id="IPR020904">
    <property type="entry name" value="Sc_DH/Rdtase_CS"/>
</dbReference>
<dbReference type="EMBL" id="CP149822">
    <property type="protein sequence ID" value="WZN38849.1"/>
    <property type="molecule type" value="Genomic_DNA"/>
</dbReference>
<gene>
    <name evidence="6" type="ORF">WJU16_12630</name>
</gene>
<accession>A0ABZ2YHB5</accession>
<dbReference type="Gene3D" id="3.40.50.720">
    <property type="entry name" value="NAD(P)-binding Rossmann-like Domain"/>
    <property type="match status" value="1"/>
</dbReference>
<evidence type="ECO:0000313" key="6">
    <source>
        <dbReference type="EMBL" id="WZN38849.1"/>
    </source>
</evidence>
<dbReference type="SUPFAM" id="SSF51735">
    <property type="entry name" value="NAD(P)-binding Rossmann-fold domains"/>
    <property type="match status" value="1"/>
</dbReference>
<dbReference type="InterPro" id="IPR002347">
    <property type="entry name" value="SDR_fam"/>
</dbReference>
<evidence type="ECO:0000259" key="5">
    <source>
        <dbReference type="SMART" id="SM00822"/>
    </source>
</evidence>
<dbReference type="InterPro" id="IPR036291">
    <property type="entry name" value="NAD(P)-bd_dom_sf"/>
</dbReference>
<dbReference type="PANTHER" id="PTHR44196">
    <property type="entry name" value="DEHYDROGENASE/REDUCTASE SDR FAMILY MEMBER 7B"/>
    <property type="match status" value="1"/>
</dbReference>
<evidence type="ECO:0000256" key="1">
    <source>
        <dbReference type="ARBA" id="ARBA00006484"/>
    </source>
</evidence>
<dbReference type="Proteomes" id="UP001485459">
    <property type="component" value="Chromosome"/>
</dbReference>